<evidence type="ECO:0000313" key="1">
    <source>
        <dbReference type="EMBL" id="AEP30941.1"/>
    </source>
</evidence>
<accession>G4QMI9</accession>
<dbReference type="GO" id="GO:0008168">
    <property type="term" value="F:methyltransferase activity"/>
    <property type="evidence" value="ECO:0007669"/>
    <property type="project" value="UniProtKB-KW"/>
</dbReference>
<proteinExistence type="predicted"/>
<name>G4QMI9_GLANF</name>
<dbReference type="HOGENOM" id="CLU_072291_0_0_6"/>
<reference evidence="1 2" key="1">
    <citation type="journal article" date="2011" name="J. Bacteriol.">
        <title>Complete genome sequence of seawater bacterium Glaciecola nitratireducens FR1064T.</title>
        <authorList>
            <person name="Bian F."/>
            <person name="Qin Q.L."/>
            <person name="Xie B.B."/>
            <person name="Shu Y.L."/>
            <person name="Zhang X.Y."/>
            <person name="Yu Y."/>
            <person name="Chen B."/>
            <person name="Chen X.L."/>
            <person name="Zhou B.C."/>
            <person name="Zhang Y.Z."/>
        </authorList>
    </citation>
    <scope>NUCLEOTIDE SEQUENCE [LARGE SCALE GENOMIC DNA]</scope>
    <source>
        <strain evidence="2">JCM 12485 / KCTC 12276 / FR1064</strain>
    </source>
</reference>
<organism evidence="1 2">
    <name type="scientific">Glaciecola nitratireducens (strain JCM 12485 / KCTC 12276 / FR1064)</name>
    <dbReference type="NCBI Taxonomy" id="1085623"/>
    <lineage>
        <taxon>Bacteria</taxon>
        <taxon>Pseudomonadati</taxon>
        <taxon>Pseudomonadota</taxon>
        <taxon>Gammaproteobacteria</taxon>
        <taxon>Alteromonadales</taxon>
        <taxon>Alteromonadaceae</taxon>
        <taxon>Brumicola</taxon>
    </lineage>
</organism>
<dbReference type="RefSeq" id="WP_014109814.1">
    <property type="nucleotide sequence ID" value="NC_016041.1"/>
</dbReference>
<dbReference type="GO" id="GO:0032259">
    <property type="term" value="P:methylation"/>
    <property type="evidence" value="ECO:0007669"/>
    <property type="project" value="UniProtKB-KW"/>
</dbReference>
<protein>
    <submittedName>
        <fullName evidence="1">O-methyltransferase</fullName>
    </submittedName>
</protein>
<keyword evidence="1" id="KW-0808">Transferase</keyword>
<keyword evidence="1" id="KW-0489">Methyltransferase</keyword>
<dbReference type="KEGG" id="gni:GNIT_2844"/>
<dbReference type="InterPro" id="IPR016980">
    <property type="entry name" value="S-AdoMet-dep_MeTrfase_Alr7345"/>
</dbReference>
<keyword evidence="2" id="KW-1185">Reference proteome</keyword>
<dbReference type="OrthoDB" id="9801692at2"/>
<dbReference type="eggNOG" id="COG4798">
    <property type="taxonomic scope" value="Bacteria"/>
</dbReference>
<dbReference type="PROSITE" id="PS51257">
    <property type="entry name" value="PROKAR_LIPOPROTEIN"/>
    <property type="match status" value="1"/>
</dbReference>
<dbReference type="InterPro" id="IPR029063">
    <property type="entry name" value="SAM-dependent_MTases_sf"/>
</dbReference>
<dbReference type="STRING" id="1085623.GNIT_2844"/>
<gene>
    <name evidence="1" type="ordered locus">GNIT_2844</name>
</gene>
<sequence length="312" mass="34023">MLNKSITLPALGLTLAVTFGCSEAPKNELPVAGSAQKMVEQAKSPEKAIVTVNQAKLEYAVQARNDEDKSRDGARNPIETLEFFQVAPGMVVAEALPGGGWYSKVLARYLGSEGTLYGINYNDDMWARFGFFDEESIQKSIEQTTKFPEMVSGFAEQGPQSSGFTFNSAPKELAGTVDRVLFIRALHNLSRFENEADTMSGALAAAHMMLKENGLVGVVQHQGPEKNSDDWANGGSGYLKKSAVIEAFKTAGFELVAESDINENRKDVPTEEEIVWRLPPSYSGTADDPLLKNKVDAIGESNRMTLLFKKAQ</sequence>
<dbReference type="EMBL" id="CP003060">
    <property type="protein sequence ID" value="AEP30941.1"/>
    <property type="molecule type" value="Genomic_DNA"/>
</dbReference>
<dbReference type="AlphaFoldDB" id="G4QMI9"/>
<dbReference type="PIRSF" id="PIRSF031679">
    <property type="entry name" value="Mtase_Alr7345_prd"/>
    <property type="match status" value="1"/>
</dbReference>
<dbReference type="SUPFAM" id="SSF53335">
    <property type="entry name" value="S-adenosyl-L-methionine-dependent methyltransferases"/>
    <property type="match status" value="1"/>
</dbReference>
<dbReference type="Proteomes" id="UP000009282">
    <property type="component" value="Chromosome"/>
</dbReference>
<evidence type="ECO:0000313" key="2">
    <source>
        <dbReference type="Proteomes" id="UP000009282"/>
    </source>
</evidence>
<dbReference type="Gene3D" id="3.40.50.150">
    <property type="entry name" value="Vaccinia Virus protein VP39"/>
    <property type="match status" value="1"/>
</dbReference>